<proteinExistence type="predicted"/>
<evidence type="ECO:0000313" key="2">
    <source>
        <dbReference type="EMBL" id="CAH2278178.1"/>
    </source>
</evidence>
<evidence type="ECO:0000256" key="1">
    <source>
        <dbReference type="SAM" id="MobiDB-lite"/>
    </source>
</evidence>
<reference evidence="2" key="1">
    <citation type="submission" date="2022-03" db="EMBL/GenBank/DDBJ databases">
        <authorList>
            <person name="Alioto T."/>
            <person name="Alioto T."/>
            <person name="Gomez Garrido J."/>
        </authorList>
    </citation>
    <scope>NUCLEOTIDE SEQUENCE</scope>
</reference>
<gene>
    <name evidence="2" type="ORF">PECUL_23A053071</name>
</gene>
<dbReference type="AlphaFoldDB" id="A0AAD1RUS5"/>
<feature type="region of interest" description="Disordered" evidence="1">
    <location>
        <begin position="1"/>
        <end position="80"/>
    </location>
</feature>
<organism evidence="2 3">
    <name type="scientific">Pelobates cultripes</name>
    <name type="common">Western spadefoot toad</name>
    <dbReference type="NCBI Taxonomy" id="61616"/>
    <lineage>
        <taxon>Eukaryota</taxon>
        <taxon>Metazoa</taxon>
        <taxon>Chordata</taxon>
        <taxon>Craniata</taxon>
        <taxon>Vertebrata</taxon>
        <taxon>Euteleostomi</taxon>
        <taxon>Amphibia</taxon>
        <taxon>Batrachia</taxon>
        <taxon>Anura</taxon>
        <taxon>Pelobatoidea</taxon>
        <taxon>Pelobatidae</taxon>
        <taxon>Pelobates</taxon>
    </lineage>
</organism>
<sequence>MESAIPSTIKQTNTTKTVSKHVATQEPPSDRLDKASFFGATAGATKPHLQREEAREGDDGDSPCAPDSTDAVVPLIRGVL</sequence>
<name>A0AAD1RUS5_PELCU</name>
<accession>A0AAD1RUS5</accession>
<keyword evidence="3" id="KW-1185">Reference proteome</keyword>
<evidence type="ECO:0000313" key="3">
    <source>
        <dbReference type="Proteomes" id="UP001295444"/>
    </source>
</evidence>
<dbReference type="Proteomes" id="UP001295444">
    <property type="component" value="Chromosome 03"/>
</dbReference>
<dbReference type="EMBL" id="OW240914">
    <property type="protein sequence ID" value="CAH2278178.1"/>
    <property type="molecule type" value="Genomic_DNA"/>
</dbReference>
<feature type="compositionally biased region" description="Polar residues" evidence="1">
    <location>
        <begin position="1"/>
        <end position="17"/>
    </location>
</feature>
<protein>
    <submittedName>
        <fullName evidence="2">Uncharacterized protein</fullName>
    </submittedName>
</protein>